<evidence type="ECO:0000313" key="1">
    <source>
        <dbReference type="EMBL" id="KAJ8618283.1"/>
    </source>
</evidence>
<proteinExistence type="predicted"/>
<sequence length="199" mass="21145">MEEGIREVIADYKAQLQRIWDQAWELGWKAALRKVGVPGDDPAFRYPPKFPSSGSVLLSIVDPPSASGPSSEAPPAASVVPEACQAISEAALTYPEAVLLEAGAPQGCGTLTDLGLATGVLGKVLSSVTKYTSVWLALLPQCSWCYYRAEGGWYSYRAGAGAVTEPKEAGTAAELQLVLSLSYGRLVLLLSRGWCCHRA</sequence>
<dbReference type="EMBL" id="CM056812">
    <property type="protein sequence ID" value="KAJ8618283.1"/>
    <property type="molecule type" value="Genomic_DNA"/>
</dbReference>
<keyword evidence="2" id="KW-1185">Reference proteome</keyword>
<evidence type="ECO:0000313" key="2">
    <source>
        <dbReference type="Proteomes" id="UP001234297"/>
    </source>
</evidence>
<protein>
    <submittedName>
        <fullName evidence="1">Uncharacterized protein</fullName>
    </submittedName>
</protein>
<accession>A0ACC2KBK1</accession>
<gene>
    <name evidence="1" type="ORF">MRB53_014469</name>
</gene>
<comment type="caution">
    <text evidence="1">The sequence shown here is derived from an EMBL/GenBank/DDBJ whole genome shotgun (WGS) entry which is preliminary data.</text>
</comment>
<reference evidence="1 2" key="1">
    <citation type="journal article" date="2022" name="Hortic Res">
        <title>A haplotype resolved chromosomal level avocado genome allows analysis of novel avocado genes.</title>
        <authorList>
            <person name="Nath O."/>
            <person name="Fletcher S.J."/>
            <person name="Hayward A."/>
            <person name="Shaw L.M."/>
            <person name="Masouleh A.K."/>
            <person name="Furtado A."/>
            <person name="Henry R.J."/>
            <person name="Mitter N."/>
        </authorList>
    </citation>
    <scope>NUCLEOTIDE SEQUENCE [LARGE SCALE GENOMIC DNA]</scope>
    <source>
        <strain evidence="2">cv. Hass</strain>
    </source>
</reference>
<name>A0ACC2KBK1_PERAE</name>
<dbReference type="Proteomes" id="UP001234297">
    <property type="component" value="Chromosome 4"/>
</dbReference>
<organism evidence="1 2">
    <name type="scientific">Persea americana</name>
    <name type="common">Avocado</name>
    <dbReference type="NCBI Taxonomy" id="3435"/>
    <lineage>
        <taxon>Eukaryota</taxon>
        <taxon>Viridiplantae</taxon>
        <taxon>Streptophyta</taxon>
        <taxon>Embryophyta</taxon>
        <taxon>Tracheophyta</taxon>
        <taxon>Spermatophyta</taxon>
        <taxon>Magnoliopsida</taxon>
        <taxon>Magnoliidae</taxon>
        <taxon>Laurales</taxon>
        <taxon>Lauraceae</taxon>
        <taxon>Persea</taxon>
    </lineage>
</organism>